<feature type="signal peptide" evidence="1">
    <location>
        <begin position="1"/>
        <end position="21"/>
    </location>
</feature>
<name>A0ABV8W4J7_9FLAO</name>
<dbReference type="EMBL" id="JBHSCO010000001">
    <property type="protein sequence ID" value="MFC4390161.1"/>
    <property type="molecule type" value="Genomic_DNA"/>
</dbReference>
<evidence type="ECO:0008006" key="4">
    <source>
        <dbReference type="Google" id="ProtNLM"/>
    </source>
</evidence>
<dbReference type="PROSITE" id="PS51257">
    <property type="entry name" value="PROKAR_LIPOPROTEIN"/>
    <property type="match status" value="1"/>
</dbReference>
<sequence>MKKIGLLIVLFISLTSCSNDSDDTKSPNSVYYGKWIEVPNPAANSIAGMEVYYEFNKNQTFVKTVPYSEGNKSLSGKYEIVKNDAGTSFVLTYLSTNELISNCTSGALTETFKINQMDYLVDQASSCGRYRVFKKAE</sequence>
<evidence type="ECO:0000313" key="2">
    <source>
        <dbReference type="EMBL" id="MFC4390161.1"/>
    </source>
</evidence>
<dbReference type="Proteomes" id="UP001595719">
    <property type="component" value="Unassembled WGS sequence"/>
</dbReference>
<evidence type="ECO:0000256" key="1">
    <source>
        <dbReference type="SAM" id="SignalP"/>
    </source>
</evidence>
<reference evidence="3" key="1">
    <citation type="journal article" date="2019" name="Int. J. Syst. Evol. Microbiol.">
        <title>The Global Catalogue of Microorganisms (GCM) 10K type strain sequencing project: providing services to taxonomists for standard genome sequencing and annotation.</title>
        <authorList>
            <consortium name="The Broad Institute Genomics Platform"/>
            <consortium name="The Broad Institute Genome Sequencing Center for Infectious Disease"/>
            <person name="Wu L."/>
            <person name="Ma J."/>
        </authorList>
    </citation>
    <scope>NUCLEOTIDE SEQUENCE [LARGE SCALE GENOMIC DNA]</scope>
    <source>
        <strain evidence="3">CGMCC 1.15345</strain>
    </source>
</reference>
<dbReference type="RefSeq" id="WP_179004642.1">
    <property type="nucleotide sequence ID" value="NZ_JBHSCO010000001.1"/>
</dbReference>
<keyword evidence="1" id="KW-0732">Signal</keyword>
<gene>
    <name evidence="2" type="ORF">ACFOY0_04060</name>
</gene>
<feature type="chain" id="PRO_5046516981" description="Lipocalin-like domain-containing protein" evidence="1">
    <location>
        <begin position="22"/>
        <end position="137"/>
    </location>
</feature>
<proteinExistence type="predicted"/>
<accession>A0ABV8W4J7</accession>
<keyword evidence="3" id="KW-1185">Reference proteome</keyword>
<protein>
    <recommendedName>
        <fullName evidence="4">Lipocalin-like domain-containing protein</fullName>
    </recommendedName>
</protein>
<comment type="caution">
    <text evidence="2">The sequence shown here is derived from an EMBL/GenBank/DDBJ whole genome shotgun (WGS) entry which is preliminary data.</text>
</comment>
<organism evidence="2 3">
    <name type="scientific">Flavobacterium quisquiliarum</name>
    <dbReference type="NCBI Taxonomy" id="1834436"/>
    <lineage>
        <taxon>Bacteria</taxon>
        <taxon>Pseudomonadati</taxon>
        <taxon>Bacteroidota</taxon>
        <taxon>Flavobacteriia</taxon>
        <taxon>Flavobacteriales</taxon>
        <taxon>Flavobacteriaceae</taxon>
        <taxon>Flavobacterium</taxon>
    </lineage>
</organism>
<evidence type="ECO:0000313" key="3">
    <source>
        <dbReference type="Proteomes" id="UP001595719"/>
    </source>
</evidence>